<dbReference type="InterPro" id="IPR019660">
    <property type="entry name" value="Put_sensory_transdc_reg_YbjN"/>
</dbReference>
<name>A0A059G0M6_9PROT</name>
<keyword evidence="1" id="KW-0732">Signal</keyword>
<keyword evidence="3" id="KW-1185">Reference proteome</keyword>
<reference evidence="2 3" key="1">
    <citation type="submission" date="2013-04" db="EMBL/GenBank/DDBJ databases">
        <title>Hyphomonas hirschiana VP5 Genome Sequencing.</title>
        <authorList>
            <person name="Lai Q."/>
            <person name="Shao Z."/>
        </authorList>
    </citation>
    <scope>NUCLEOTIDE SEQUENCE [LARGE SCALE GENOMIC DNA]</scope>
    <source>
        <strain evidence="2 3">VP5</strain>
    </source>
</reference>
<dbReference type="EMBL" id="ARYI01000001">
    <property type="protein sequence ID" value="KCZ96214.1"/>
    <property type="molecule type" value="Genomic_DNA"/>
</dbReference>
<dbReference type="OrthoDB" id="7619699at2"/>
<accession>A0A059G0M6</accession>
<dbReference type="Proteomes" id="UP000025061">
    <property type="component" value="Unassembled WGS sequence"/>
</dbReference>
<evidence type="ECO:0000256" key="1">
    <source>
        <dbReference type="SAM" id="SignalP"/>
    </source>
</evidence>
<gene>
    <name evidence="2" type="ORF">HHI_01005</name>
</gene>
<feature type="chain" id="PRO_5001578447" description="YbjN domain-containing protein" evidence="1">
    <location>
        <begin position="21"/>
        <end position="190"/>
    </location>
</feature>
<dbReference type="PATRIC" id="fig|1280951.3.peg.203"/>
<dbReference type="AlphaFoldDB" id="A0A059G0M6"/>
<comment type="caution">
    <text evidence="2">The sequence shown here is derived from an EMBL/GenBank/DDBJ whole genome shotgun (WGS) entry which is preliminary data.</text>
</comment>
<evidence type="ECO:0008006" key="4">
    <source>
        <dbReference type="Google" id="ProtNLM"/>
    </source>
</evidence>
<evidence type="ECO:0000313" key="3">
    <source>
        <dbReference type="Proteomes" id="UP000025061"/>
    </source>
</evidence>
<organism evidence="2 3">
    <name type="scientific">Hyphomonas hirschiana VP5</name>
    <dbReference type="NCBI Taxonomy" id="1280951"/>
    <lineage>
        <taxon>Bacteria</taxon>
        <taxon>Pseudomonadati</taxon>
        <taxon>Pseudomonadota</taxon>
        <taxon>Alphaproteobacteria</taxon>
        <taxon>Hyphomonadales</taxon>
        <taxon>Hyphomonadaceae</taxon>
        <taxon>Hyphomonas</taxon>
    </lineage>
</organism>
<proteinExistence type="predicted"/>
<feature type="signal peptide" evidence="1">
    <location>
        <begin position="1"/>
        <end position="20"/>
    </location>
</feature>
<sequence>MRRILTSLALVAALSAPALAQGDLTADVSLAREDRQVRSVFLADLKAVVAQAGYTISSVGDNGADSVRGVTADGLIFNVDGAVCENEIRPGCLGININVRYDGDDRVTYQKINDANLMWPAVSVSVEGNMGETGSTVVITRYVILDGGMTMRNVSDNLTNALAIATSVADYVWEVGDYAPGAEDEYDGDW</sequence>
<protein>
    <recommendedName>
        <fullName evidence="4">YbjN domain-containing protein</fullName>
    </recommendedName>
</protein>
<dbReference type="RefSeq" id="WP_148205804.1">
    <property type="nucleotide sequence ID" value="NZ_ARYI01000001.1"/>
</dbReference>
<dbReference type="CDD" id="cd17511">
    <property type="entry name" value="YbjN_AmyR-like"/>
    <property type="match status" value="1"/>
</dbReference>
<dbReference type="Pfam" id="PF10722">
    <property type="entry name" value="YbjN"/>
    <property type="match status" value="1"/>
</dbReference>
<evidence type="ECO:0000313" key="2">
    <source>
        <dbReference type="EMBL" id="KCZ96214.1"/>
    </source>
</evidence>